<feature type="transmembrane region" description="Helical" evidence="2">
    <location>
        <begin position="42"/>
        <end position="66"/>
    </location>
</feature>
<dbReference type="AlphaFoldDB" id="A0A6J4V4I0"/>
<evidence type="ECO:0000256" key="2">
    <source>
        <dbReference type="SAM" id="Phobius"/>
    </source>
</evidence>
<keyword evidence="2" id="KW-0812">Transmembrane</keyword>
<evidence type="ECO:0000313" key="3">
    <source>
        <dbReference type="EMBL" id="CAA9567861.1"/>
    </source>
</evidence>
<keyword evidence="2" id="KW-0472">Membrane</keyword>
<sequence length="158" mass="17324">MAQGGTIDRVRTCGAAVRSPTSAGRDADRRAERARSPYSRQVAGVLAAATILSMVYTAYTAITLGTGDLRNPATYVLYGAWWALVALVRTDKRWAWRIVAGATALMLAVGIFYYPTVFVPARQTTFGWFEYAGYMGLLLLAEYLCIQRLRGVTLTQDA</sequence>
<feature type="region of interest" description="Disordered" evidence="1">
    <location>
        <begin position="15"/>
        <end position="35"/>
    </location>
</feature>
<dbReference type="EMBL" id="CADCWM010000544">
    <property type="protein sequence ID" value="CAA9567861.1"/>
    <property type="molecule type" value="Genomic_DNA"/>
</dbReference>
<proteinExistence type="predicted"/>
<accession>A0A6J4V4I0</accession>
<organism evidence="3">
    <name type="scientific">uncultured Thermomicrobiales bacterium</name>
    <dbReference type="NCBI Taxonomy" id="1645740"/>
    <lineage>
        <taxon>Bacteria</taxon>
        <taxon>Pseudomonadati</taxon>
        <taxon>Thermomicrobiota</taxon>
        <taxon>Thermomicrobia</taxon>
        <taxon>Thermomicrobiales</taxon>
        <taxon>environmental samples</taxon>
    </lineage>
</organism>
<feature type="transmembrane region" description="Helical" evidence="2">
    <location>
        <begin position="72"/>
        <end position="88"/>
    </location>
</feature>
<reference evidence="3" key="1">
    <citation type="submission" date="2020-02" db="EMBL/GenBank/DDBJ databases">
        <authorList>
            <person name="Meier V. D."/>
        </authorList>
    </citation>
    <scope>NUCLEOTIDE SEQUENCE</scope>
    <source>
        <strain evidence="3">AVDCRST_MAG88</strain>
    </source>
</reference>
<feature type="compositionally biased region" description="Basic and acidic residues" evidence="1">
    <location>
        <begin position="25"/>
        <end position="35"/>
    </location>
</feature>
<gene>
    <name evidence="3" type="ORF">AVDCRST_MAG88-2059</name>
</gene>
<keyword evidence="2" id="KW-1133">Transmembrane helix</keyword>
<protein>
    <submittedName>
        <fullName evidence="3">Uncharacterized protein</fullName>
    </submittedName>
</protein>
<feature type="transmembrane region" description="Helical" evidence="2">
    <location>
        <begin position="95"/>
        <end position="114"/>
    </location>
</feature>
<evidence type="ECO:0000256" key="1">
    <source>
        <dbReference type="SAM" id="MobiDB-lite"/>
    </source>
</evidence>
<name>A0A6J4V4I0_9BACT</name>
<feature type="transmembrane region" description="Helical" evidence="2">
    <location>
        <begin position="126"/>
        <end position="146"/>
    </location>
</feature>